<evidence type="ECO:0000313" key="5">
    <source>
        <dbReference type="Proteomes" id="UP000016935"/>
    </source>
</evidence>
<accession>R0J4C5</accession>
<feature type="domain" description="Zn(2)-C6 fungal-type" evidence="3">
    <location>
        <begin position="54"/>
        <end position="85"/>
    </location>
</feature>
<organism evidence="4 5">
    <name type="scientific">Exserohilum turcicum (strain 28A)</name>
    <name type="common">Northern leaf blight fungus</name>
    <name type="synonym">Setosphaeria turcica</name>
    <dbReference type="NCBI Taxonomy" id="671987"/>
    <lineage>
        <taxon>Eukaryota</taxon>
        <taxon>Fungi</taxon>
        <taxon>Dikarya</taxon>
        <taxon>Ascomycota</taxon>
        <taxon>Pezizomycotina</taxon>
        <taxon>Dothideomycetes</taxon>
        <taxon>Pleosporomycetidae</taxon>
        <taxon>Pleosporales</taxon>
        <taxon>Pleosporineae</taxon>
        <taxon>Pleosporaceae</taxon>
        <taxon>Exserohilum</taxon>
    </lineage>
</organism>
<sequence length="456" mass="50329">MGRMASHTSSRHTSSATNTPVSLTDLHRERALERSKTTNLRTSPYDEPVRLRNACDPCHQLKRKCSGEMPCENCTLSNSTESCLYRPVNRLGRPRGSRNRQKASTQSRTNSKQQRRLPASERHHVPTPPATDPMSFSLDSLEHSTSEDMAWDCLLDEDLLTLSSRANTDMDMDALTAADLNSQHINSCPSSAKSSYATMSNTLFGTLPHEQPCHEQQRLHRQAALEWPQSCSSSPTMPHPCASPDCLHNHHNKKARQRLDSINSPCQCAQGLRTLLTSLGRSTSVSTSSGSQTQQHQLSERPLYPVDTVLSNATRALEQWSAFELCHCCYSTSGEEQIENTFLLAFLSVQCVLGQLRSLPCSDSDLTVPATTCVRVGTFDVTGQKRASILCMLRVALAQEIENAVEALRCKIHDPCAANDGRAASSGLLAQIDVMFQDLAMDIRMLQQQGTLVATM</sequence>
<dbReference type="SUPFAM" id="SSF57701">
    <property type="entry name" value="Zn2/Cys6 DNA-binding domain"/>
    <property type="match status" value="1"/>
</dbReference>
<reference evidence="4 5" key="1">
    <citation type="journal article" date="2012" name="PLoS Pathog.">
        <title>Diverse lifestyles and strategies of plant pathogenesis encoded in the genomes of eighteen Dothideomycetes fungi.</title>
        <authorList>
            <person name="Ohm R.A."/>
            <person name="Feau N."/>
            <person name="Henrissat B."/>
            <person name="Schoch C.L."/>
            <person name="Horwitz B.A."/>
            <person name="Barry K.W."/>
            <person name="Condon B.J."/>
            <person name="Copeland A.C."/>
            <person name="Dhillon B."/>
            <person name="Glaser F."/>
            <person name="Hesse C.N."/>
            <person name="Kosti I."/>
            <person name="LaButti K."/>
            <person name="Lindquist E.A."/>
            <person name="Lucas S."/>
            <person name="Salamov A.A."/>
            <person name="Bradshaw R.E."/>
            <person name="Ciuffetti L."/>
            <person name="Hamelin R.C."/>
            <person name="Kema G.H.J."/>
            <person name="Lawrence C."/>
            <person name="Scott J.A."/>
            <person name="Spatafora J.W."/>
            <person name="Turgeon B.G."/>
            <person name="de Wit P.J.G.M."/>
            <person name="Zhong S."/>
            <person name="Goodwin S.B."/>
            <person name="Grigoriev I.V."/>
        </authorList>
    </citation>
    <scope>NUCLEOTIDE SEQUENCE [LARGE SCALE GENOMIC DNA]</scope>
    <source>
        <strain evidence="5">28A</strain>
    </source>
</reference>
<dbReference type="PROSITE" id="PS00463">
    <property type="entry name" value="ZN2_CY6_FUNGAL_1"/>
    <property type="match status" value="1"/>
</dbReference>
<dbReference type="InterPro" id="IPR036864">
    <property type="entry name" value="Zn2-C6_fun-type_DNA-bd_sf"/>
</dbReference>
<gene>
    <name evidence="4" type="ORF">SETTUDRAFT_30115</name>
</gene>
<evidence type="ECO:0000256" key="2">
    <source>
        <dbReference type="SAM" id="MobiDB-lite"/>
    </source>
</evidence>
<name>R0J4C5_EXST2</name>
<feature type="region of interest" description="Disordered" evidence="2">
    <location>
        <begin position="87"/>
        <end position="141"/>
    </location>
</feature>
<dbReference type="RefSeq" id="XP_008020192.1">
    <property type="nucleotide sequence ID" value="XM_008022001.1"/>
</dbReference>
<evidence type="ECO:0000256" key="1">
    <source>
        <dbReference type="ARBA" id="ARBA00023242"/>
    </source>
</evidence>
<evidence type="ECO:0000259" key="3">
    <source>
        <dbReference type="PROSITE" id="PS50048"/>
    </source>
</evidence>
<dbReference type="Proteomes" id="UP000016935">
    <property type="component" value="Unassembled WGS sequence"/>
</dbReference>
<dbReference type="OrthoDB" id="2328572at2759"/>
<protein>
    <recommendedName>
        <fullName evidence="3">Zn(2)-C6 fungal-type domain-containing protein</fullName>
    </recommendedName>
</protein>
<feature type="region of interest" description="Disordered" evidence="2">
    <location>
        <begin position="1"/>
        <end position="24"/>
    </location>
</feature>
<dbReference type="GO" id="GO:0008270">
    <property type="term" value="F:zinc ion binding"/>
    <property type="evidence" value="ECO:0007669"/>
    <property type="project" value="InterPro"/>
</dbReference>
<feature type="compositionally biased region" description="Low complexity" evidence="2">
    <location>
        <begin position="1"/>
        <end position="19"/>
    </location>
</feature>
<dbReference type="EMBL" id="KB908481">
    <property type="protein sequence ID" value="EOA91586.1"/>
    <property type="molecule type" value="Genomic_DNA"/>
</dbReference>
<dbReference type="AlphaFoldDB" id="R0J4C5"/>
<dbReference type="SMART" id="SM00066">
    <property type="entry name" value="GAL4"/>
    <property type="match status" value="1"/>
</dbReference>
<keyword evidence="5" id="KW-1185">Reference proteome</keyword>
<dbReference type="GO" id="GO:0000981">
    <property type="term" value="F:DNA-binding transcription factor activity, RNA polymerase II-specific"/>
    <property type="evidence" value="ECO:0007669"/>
    <property type="project" value="InterPro"/>
</dbReference>
<dbReference type="PROSITE" id="PS50048">
    <property type="entry name" value="ZN2_CY6_FUNGAL_2"/>
    <property type="match status" value="1"/>
</dbReference>
<dbReference type="Gene3D" id="4.10.240.10">
    <property type="entry name" value="Zn(2)-C6 fungal-type DNA-binding domain"/>
    <property type="match status" value="1"/>
</dbReference>
<dbReference type="CDD" id="cd00067">
    <property type="entry name" value="GAL4"/>
    <property type="match status" value="1"/>
</dbReference>
<dbReference type="Pfam" id="PF00172">
    <property type="entry name" value="Zn_clus"/>
    <property type="match status" value="1"/>
</dbReference>
<dbReference type="GeneID" id="19403400"/>
<proteinExistence type="predicted"/>
<feature type="compositionally biased region" description="Polar residues" evidence="2">
    <location>
        <begin position="102"/>
        <end position="112"/>
    </location>
</feature>
<dbReference type="eggNOG" id="ENOG502SYI8">
    <property type="taxonomic scope" value="Eukaryota"/>
</dbReference>
<dbReference type="HOGENOM" id="CLU_600150_0_0_1"/>
<reference evidence="4 5" key="2">
    <citation type="journal article" date="2013" name="PLoS Genet.">
        <title>Comparative genome structure, secondary metabolite, and effector coding capacity across Cochliobolus pathogens.</title>
        <authorList>
            <person name="Condon B.J."/>
            <person name="Leng Y."/>
            <person name="Wu D."/>
            <person name="Bushley K.E."/>
            <person name="Ohm R.A."/>
            <person name="Otillar R."/>
            <person name="Martin J."/>
            <person name="Schackwitz W."/>
            <person name="Grimwood J."/>
            <person name="MohdZainudin N."/>
            <person name="Xue C."/>
            <person name="Wang R."/>
            <person name="Manning V.A."/>
            <person name="Dhillon B."/>
            <person name="Tu Z.J."/>
            <person name="Steffenson B.J."/>
            <person name="Salamov A."/>
            <person name="Sun H."/>
            <person name="Lowry S."/>
            <person name="LaButti K."/>
            <person name="Han J."/>
            <person name="Copeland A."/>
            <person name="Lindquist E."/>
            <person name="Barry K."/>
            <person name="Schmutz J."/>
            <person name="Baker S.E."/>
            <person name="Ciuffetti L.M."/>
            <person name="Grigoriev I.V."/>
            <person name="Zhong S."/>
            <person name="Turgeon B.G."/>
        </authorList>
    </citation>
    <scope>NUCLEOTIDE SEQUENCE [LARGE SCALE GENOMIC DNA]</scope>
    <source>
        <strain evidence="5">28A</strain>
    </source>
</reference>
<dbReference type="InterPro" id="IPR001138">
    <property type="entry name" value="Zn2Cys6_DnaBD"/>
</dbReference>
<keyword evidence="1" id="KW-0539">Nucleus</keyword>
<feature type="compositionally biased region" description="Basic residues" evidence="2">
    <location>
        <begin position="92"/>
        <end position="101"/>
    </location>
</feature>
<evidence type="ECO:0000313" key="4">
    <source>
        <dbReference type="EMBL" id="EOA91586.1"/>
    </source>
</evidence>